<feature type="compositionally biased region" description="Basic and acidic residues" evidence="1">
    <location>
        <begin position="21"/>
        <end position="30"/>
    </location>
</feature>
<feature type="compositionally biased region" description="Basic and acidic residues" evidence="1">
    <location>
        <begin position="53"/>
        <end position="81"/>
    </location>
</feature>
<accession>A0AAV7PPU7</accession>
<evidence type="ECO:0000313" key="2">
    <source>
        <dbReference type="EMBL" id="KAJ1130332.1"/>
    </source>
</evidence>
<comment type="caution">
    <text evidence="2">The sequence shown here is derived from an EMBL/GenBank/DDBJ whole genome shotgun (WGS) entry which is preliminary data.</text>
</comment>
<reference evidence="2" key="1">
    <citation type="journal article" date="2022" name="bioRxiv">
        <title>Sequencing and chromosome-scale assembly of the giantPleurodeles waltlgenome.</title>
        <authorList>
            <person name="Brown T."/>
            <person name="Elewa A."/>
            <person name="Iarovenko S."/>
            <person name="Subramanian E."/>
            <person name="Araus A.J."/>
            <person name="Petzold A."/>
            <person name="Susuki M."/>
            <person name="Suzuki K.-i.T."/>
            <person name="Hayashi T."/>
            <person name="Toyoda A."/>
            <person name="Oliveira C."/>
            <person name="Osipova E."/>
            <person name="Leigh N.D."/>
            <person name="Simon A."/>
            <person name="Yun M.H."/>
        </authorList>
    </citation>
    <scope>NUCLEOTIDE SEQUENCE</scope>
    <source>
        <strain evidence="2">20211129_DDA</strain>
        <tissue evidence="2">Liver</tissue>
    </source>
</reference>
<dbReference type="EMBL" id="JANPWB010000011">
    <property type="protein sequence ID" value="KAJ1130332.1"/>
    <property type="molecule type" value="Genomic_DNA"/>
</dbReference>
<protein>
    <submittedName>
        <fullName evidence="2">Uncharacterized protein</fullName>
    </submittedName>
</protein>
<sequence length="139" mass="15318">MPESANSPDSMEKQGTMQEINLKEIIRAAREAASMHGKEWIQKQIGGGASKWPPHEERMKEGPSEAARDQLELAKWPKEQQRNTSRGGRKGDKKETGGPLPAVVPGPIKRAKATNGEQISMIVQECLKSTAPFLFAKQD</sequence>
<evidence type="ECO:0000256" key="1">
    <source>
        <dbReference type="SAM" id="MobiDB-lite"/>
    </source>
</evidence>
<organism evidence="2 3">
    <name type="scientific">Pleurodeles waltl</name>
    <name type="common">Iberian ribbed newt</name>
    <dbReference type="NCBI Taxonomy" id="8319"/>
    <lineage>
        <taxon>Eukaryota</taxon>
        <taxon>Metazoa</taxon>
        <taxon>Chordata</taxon>
        <taxon>Craniata</taxon>
        <taxon>Vertebrata</taxon>
        <taxon>Euteleostomi</taxon>
        <taxon>Amphibia</taxon>
        <taxon>Batrachia</taxon>
        <taxon>Caudata</taxon>
        <taxon>Salamandroidea</taxon>
        <taxon>Salamandridae</taxon>
        <taxon>Pleurodelinae</taxon>
        <taxon>Pleurodeles</taxon>
    </lineage>
</organism>
<gene>
    <name evidence="2" type="ORF">NDU88_008685</name>
</gene>
<dbReference type="AlphaFoldDB" id="A0AAV7PPU7"/>
<dbReference type="Proteomes" id="UP001066276">
    <property type="component" value="Chromosome 7"/>
</dbReference>
<evidence type="ECO:0000313" key="3">
    <source>
        <dbReference type="Proteomes" id="UP001066276"/>
    </source>
</evidence>
<feature type="region of interest" description="Disordered" evidence="1">
    <location>
        <begin position="1"/>
        <end position="111"/>
    </location>
</feature>
<keyword evidence="3" id="KW-1185">Reference proteome</keyword>
<proteinExistence type="predicted"/>
<name>A0AAV7PPU7_PLEWA</name>
<feature type="compositionally biased region" description="Polar residues" evidence="1">
    <location>
        <begin position="1"/>
        <end position="19"/>
    </location>
</feature>